<dbReference type="Proteomes" id="UP000271587">
    <property type="component" value="Chromosome"/>
</dbReference>
<keyword evidence="1" id="KW-1133">Transmembrane helix</keyword>
<gene>
    <name evidence="2" type="ORF">CGERO_07255</name>
</gene>
<keyword evidence="1" id="KW-0472">Membrane</keyword>
<organism evidence="2 3">
    <name type="scientific">Corynebacterium gerontici</name>
    <dbReference type="NCBI Taxonomy" id="2079234"/>
    <lineage>
        <taxon>Bacteria</taxon>
        <taxon>Bacillati</taxon>
        <taxon>Actinomycetota</taxon>
        <taxon>Actinomycetes</taxon>
        <taxon>Mycobacteriales</taxon>
        <taxon>Corynebacteriaceae</taxon>
        <taxon>Corynebacterium</taxon>
    </lineage>
</organism>
<keyword evidence="1" id="KW-0812">Transmembrane</keyword>
<sequence length="182" mass="19744">MAGVERTDRARFLIAIASLLALIVLLGFLGSRSAGSSHPLHNGDVLGQEREESFGEYQRRANATLEGEAERFALVTFRNSLDPRAASDALRTVRRVNAIVVNGFAPLAIPEPTGEEDRADVITRYQRIAQFPEAPLDSVVVFERSGTLRELSENPKIVAVEALPDGAAWGHFGIKPVRVGAV</sequence>
<protein>
    <submittedName>
        <fullName evidence="2">Uncharacterized protein</fullName>
    </submittedName>
</protein>
<dbReference type="AlphaFoldDB" id="A0A3G6J148"/>
<dbReference type="KEGG" id="cgk:CGERO_07255"/>
<dbReference type="EMBL" id="CP033897">
    <property type="protein sequence ID" value="AZA11751.1"/>
    <property type="molecule type" value="Genomic_DNA"/>
</dbReference>
<keyword evidence="3" id="KW-1185">Reference proteome</keyword>
<proteinExistence type="predicted"/>
<evidence type="ECO:0000256" key="1">
    <source>
        <dbReference type="SAM" id="Phobius"/>
    </source>
</evidence>
<feature type="transmembrane region" description="Helical" evidence="1">
    <location>
        <begin position="12"/>
        <end position="30"/>
    </location>
</feature>
<reference evidence="2 3" key="1">
    <citation type="submission" date="2018-11" db="EMBL/GenBank/DDBJ databases">
        <authorList>
            <person name="Kleinhagauer T."/>
            <person name="Glaeser S.P."/>
            <person name="Spergser J."/>
            <person name="Ruckert C."/>
            <person name="Kaempfer P."/>
            <person name="Busse H.-J."/>
        </authorList>
    </citation>
    <scope>NUCLEOTIDE SEQUENCE [LARGE SCALE GENOMIC DNA]</scope>
    <source>
        <strain evidence="2 3">W8</strain>
    </source>
</reference>
<evidence type="ECO:0000313" key="2">
    <source>
        <dbReference type="EMBL" id="AZA11751.1"/>
    </source>
</evidence>
<name>A0A3G6J148_9CORY</name>
<accession>A0A3G6J148</accession>
<evidence type="ECO:0000313" key="3">
    <source>
        <dbReference type="Proteomes" id="UP000271587"/>
    </source>
</evidence>